<feature type="transmembrane region" description="Helical" evidence="1">
    <location>
        <begin position="24"/>
        <end position="46"/>
    </location>
</feature>
<reference evidence="2 3" key="1">
    <citation type="submission" date="2021-06" db="EMBL/GenBank/DDBJ databases">
        <title>50 bacteria genomes isolated from Dapeng, Shenzhen, China.</title>
        <authorList>
            <person name="Zheng W."/>
            <person name="Yu S."/>
            <person name="Huang Y."/>
        </authorList>
    </citation>
    <scope>NUCLEOTIDE SEQUENCE [LARGE SCALE GENOMIC DNA]</scope>
    <source>
        <strain evidence="2 3">DP1N14-2</strain>
    </source>
</reference>
<keyword evidence="1" id="KW-0812">Transmembrane</keyword>
<sequence>MIFISEILKIAQGLFSFPSAGRSFWGAFVSGITPTLLAAIIGAFLLHRIVPKWQRRFEEAKERARRKYEIAESVSKSFRLHWTSWRRLCVIQRHINEVLEEGKNLTDVQKERKERFVSSRDAAKDELQANLAVAKLYFSSRPCEVIDRFIIWDRHSSEEHEHAKTTVETWAYWEDKLIGAMREDLDCLANFQCGRCWSSHYQLWRLVTLKATIQSSISCKPLGMIAPARGVLQIPH</sequence>
<protein>
    <submittedName>
        <fullName evidence="2">Uncharacterized protein</fullName>
    </submittedName>
</protein>
<keyword evidence="3" id="KW-1185">Reference proteome</keyword>
<gene>
    <name evidence="2" type="ORF">KUV26_19740</name>
</gene>
<comment type="caution">
    <text evidence="2">The sequence shown here is derived from an EMBL/GenBank/DDBJ whole genome shotgun (WGS) entry which is preliminary data.</text>
</comment>
<evidence type="ECO:0000313" key="3">
    <source>
        <dbReference type="Proteomes" id="UP000766629"/>
    </source>
</evidence>
<name>A0ABS7NKH7_9RHOB</name>
<evidence type="ECO:0000313" key="2">
    <source>
        <dbReference type="EMBL" id="MBY6141680.1"/>
    </source>
</evidence>
<dbReference type="EMBL" id="JAHVJA010000012">
    <property type="protein sequence ID" value="MBY6141680.1"/>
    <property type="molecule type" value="Genomic_DNA"/>
</dbReference>
<keyword evidence="1" id="KW-1133">Transmembrane helix</keyword>
<evidence type="ECO:0000256" key="1">
    <source>
        <dbReference type="SAM" id="Phobius"/>
    </source>
</evidence>
<dbReference type="RefSeq" id="WP_222509664.1">
    <property type="nucleotide sequence ID" value="NZ_JAHVJA010000012.1"/>
</dbReference>
<dbReference type="Proteomes" id="UP000766629">
    <property type="component" value="Unassembled WGS sequence"/>
</dbReference>
<proteinExistence type="predicted"/>
<accession>A0ABS7NKH7</accession>
<keyword evidence="1" id="KW-0472">Membrane</keyword>
<organism evidence="2 3">
    <name type="scientific">Leisingera daeponensis</name>
    <dbReference type="NCBI Taxonomy" id="405746"/>
    <lineage>
        <taxon>Bacteria</taxon>
        <taxon>Pseudomonadati</taxon>
        <taxon>Pseudomonadota</taxon>
        <taxon>Alphaproteobacteria</taxon>
        <taxon>Rhodobacterales</taxon>
        <taxon>Roseobacteraceae</taxon>
        <taxon>Leisingera</taxon>
    </lineage>
</organism>